<sequence>GNNGVKKINVEANGVRSVFDKFHDSGHDSYFPTSKSQNDSRYQSQPYSAFSNGMLQDCAPLPYTVWSTQEDSKPVDSPQVIYNNRNRLDSIYCGSEADLYGLVSDILDEPVDSVDPYSSYVSE</sequence>
<feature type="non-terminal residue" evidence="1">
    <location>
        <position position="1"/>
    </location>
</feature>
<dbReference type="GO" id="GO:0005634">
    <property type="term" value="C:nucleus"/>
    <property type="evidence" value="ECO:0007669"/>
    <property type="project" value="TreeGrafter"/>
</dbReference>
<accession>A0A553R9U2</accession>
<dbReference type="GO" id="GO:0048255">
    <property type="term" value="P:mRNA stabilization"/>
    <property type="evidence" value="ECO:0007669"/>
    <property type="project" value="TreeGrafter"/>
</dbReference>
<dbReference type="PANTHER" id="PTHR33861">
    <property type="entry name" value="PROTEIN CBG18333"/>
    <property type="match status" value="1"/>
</dbReference>
<dbReference type="InterPro" id="IPR027963">
    <property type="entry name" value="MEIOC"/>
</dbReference>
<dbReference type="PANTHER" id="PTHR33861:SF4">
    <property type="entry name" value="MEIOSIS-SPECIFIC COILED-COIL DOMAIN-CONTAINING PROTEIN MEIOC"/>
    <property type="match status" value="1"/>
</dbReference>
<proteinExistence type="predicted"/>
<dbReference type="Proteomes" id="UP000316079">
    <property type="component" value="Unassembled WGS sequence"/>
</dbReference>
<feature type="non-terminal residue" evidence="1">
    <location>
        <position position="123"/>
    </location>
</feature>
<name>A0A553R9U2_9TELE</name>
<dbReference type="GO" id="GO:0005737">
    <property type="term" value="C:cytoplasm"/>
    <property type="evidence" value="ECO:0007669"/>
    <property type="project" value="TreeGrafter"/>
</dbReference>
<evidence type="ECO:0000313" key="2">
    <source>
        <dbReference type="Proteomes" id="UP000316079"/>
    </source>
</evidence>
<dbReference type="GO" id="GO:0007141">
    <property type="term" value="P:male meiosis I"/>
    <property type="evidence" value="ECO:0007669"/>
    <property type="project" value="TreeGrafter"/>
</dbReference>
<evidence type="ECO:0000313" key="1">
    <source>
        <dbReference type="EMBL" id="TRY98954.1"/>
    </source>
</evidence>
<dbReference type="EMBL" id="SRMA01025122">
    <property type="protein sequence ID" value="TRY98954.1"/>
    <property type="molecule type" value="Genomic_DNA"/>
</dbReference>
<dbReference type="GO" id="GO:0007144">
    <property type="term" value="P:female meiosis I"/>
    <property type="evidence" value="ECO:0007669"/>
    <property type="project" value="TreeGrafter"/>
</dbReference>
<protein>
    <submittedName>
        <fullName evidence="1">Uncharacterized protein</fullName>
    </submittedName>
</protein>
<organism evidence="1 2">
    <name type="scientific">Danionella cerebrum</name>
    <dbReference type="NCBI Taxonomy" id="2873325"/>
    <lineage>
        <taxon>Eukaryota</taxon>
        <taxon>Metazoa</taxon>
        <taxon>Chordata</taxon>
        <taxon>Craniata</taxon>
        <taxon>Vertebrata</taxon>
        <taxon>Euteleostomi</taxon>
        <taxon>Actinopterygii</taxon>
        <taxon>Neopterygii</taxon>
        <taxon>Teleostei</taxon>
        <taxon>Ostariophysi</taxon>
        <taxon>Cypriniformes</taxon>
        <taxon>Danionidae</taxon>
        <taxon>Danioninae</taxon>
        <taxon>Danionella</taxon>
    </lineage>
</organism>
<dbReference type="AlphaFoldDB" id="A0A553R9U2"/>
<gene>
    <name evidence="1" type="ORF">DNTS_001228</name>
</gene>
<keyword evidence="2" id="KW-1185">Reference proteome</keyword>
<comment type="caution">
    <text evidence="1">The sequence shown here is derived from an EMBL/GenBank/DDBJ whole genome shotgun (WGS) entry which is preliminary data.</text>
</comment>
<reference evidence="1 2" key="1">
    <citation type="journal article" date="2019" name="Sci. Data">
        <title>Hybrid genome assembly and annotation of Danionella translucida.</title>
        <authorList>
            <person name="Kadobianskyi M."/>
            <person name="Schulze L."/>
            <person name="Schuelke M."/>
            <person name="Judkewitz B."/>
        </authorList>
    </citation>
    <scope>NUCLEOTIDE SEQUENCE [LARGE SCALE GENOMIC DNA]</scope>
    <source>
        <strain evidence="1 2">Bolton</strain>
    </source>
</reference>